<keyword evidence="10 12" id="KW-0012">Acyltransferase</keyword>
<dbReference type="GO" id="GO:0003985">
    <property type="term" value="F:acetyl-CoA C-acetyltransferase activity"/>
    <property type="evidence" value="ECO:0007669"/>
    <property type="project" value="UniProtKB-EC"/>
</dbReference>
<keyword evidence="16" id="KW-1185">Reference proteome</keyword>
<dbReference type="PANTHER" id="PTHR18919">
    <property type="entry name" value="ACETYL-COA C-ACYLTRANSFERASE"/>
    <property type="match status" value="1"/>
</dbReference>
<accession>A0A1J4L0H2</accession>
<dbReference type="Proteomes" id="UP000179807">
    <property type="component" value="Unassembled WGS sequence"/>
</dbReference>
<dbReference type="NCBIfam" id="TIGR01930">
    <property type="entry name" value="AcCoA-C-Actrans"/>
    <property type="match status" value="1"/>
</dbReference>
<comment type="caution">
    <text evidence="15">The sequence shown here is derived from an EMBL/GenBank/DDBJ whole genome shotgun (WGS) entry which is preliminary data.</text>
</comment>
<dbReference type="PANTHER" id="PTHR18919:SF156">
    <property type="entry name" value="ACETYL-COA ACETYLTRANSFERASE, MITOCHONDRIAL"/>
    <property type="match status" value="1"/>
</dbReference>
<comment type="subunit">
    <text evidence="3">Homotetramer.</text>
</comment>
<sequence>MSQVFILSSTRTPLGSFLGGLSKVPAPKLGGAVLQESVKKSGIEPNSIDELFVGNVLSCNLGQNPAKQVAIAGGLPPTTPATLVNKVCCSSLKALILATQLIKANEINTAAIVGTENMSLAPHLIENSRSIQKMGNAHIESIENPIDAKDDMIVDGLWDSFNNLHMGTLADNTAKSMGITREEQDRYAIQSFKRAEEGWNTGSLDVIPFEKVTKDEVIPKLIIEKVPNLRPCFNKDGTITAATSSAIADGAASVVLASEEYVKSHNLKPIARIVSYADAGREPAEFTLAPVDAARKALQKAGKTIDDVDLWEVNEAFACVPLMFMKVLQISEEKVNIFGGGVSIGHPLGCTGVRIVNTLISALKYKGLKTGVATLCNGGGGASAVVIELVQ</sequence>
<dbReference type="InterPro" id="IPR020617">
    <property type="entry name" value="Thiolase_C"/>
</dbReference>
<evidence type="ECO:0000259" key="13">
    <source>
        <dbReference type="Pfam" id="PF00108"/>
    </source>
</evidence>
<proteinExistence type="inferred from homology"/>
<dbReference type="PROSITE" id="PS00099">
    <property type="entry name" value="THIOLASE_3"/>
    <property type="match status" value="1"/>
</dbReference>
<feature type="domain" description="Thiolase C-terminal" evidence="14">
    <location>
        <begin position="267"/>
        <end position="388"/>
    </location>
</feature>
<keyword evidence="5 12" id="KW-0808">Transferase</keyword>
<dbReference type="AlphaFoldDB" id="A0A1J4L0H2"/>
<dbReference type="InterPro" id="IPR002155">
    <property type="entry name" value="Thiolase"/>
</dbReference>
<evidence type="ECO:0000313" key="15">
    <source>
        <dbReference type="EMBL" id="OHT16632.1"/>
    </source>
</evidence>
<evidence type="ECO:0000256" key="12">
    <source>
        <dbReference type="RuleBase" id="RU003557"/>
    </source>
</evidence>
<dbReference type="InterPro" id="IPR016039">
    <property type="entry name" value="Thiolase-like"/>
</dbReference>
<evidence type="ECO:0000256" key="4">
    <source>
        <dbReference type="ARBA" id="ARBA00012705"/>
    </source>
</evidence>
<dbReference type="SUPFAM" id="SSF53901">
    <property type="entry name" value="Thiolase-like"/>
    <property type="match status" value="1"/>
</dbReference>
<feature type="active site" description="Proton acceptor" evidence="11">
    <location>
        <position position="376"/>
    </location>
</feature>
<dbReference type="EC" id="2.3.1.9" evidence="4"/>
<evidence type="ECO:0000256" key="5">
    <source>
        <dbReference type="ARBA" id="ARBA00022679"/>
    </source>
</evidence>
<evidence type="ECO:0000259" key="14">
    <source>
        <dbReference type="Pfam" id="PF02803"/>
    </source>
</evidence>
<dbReference type="InterPro" id="IPR020610">
    <property type="entry name" value="Thiolase_AS"/>
</dbReference>
<comment type="similarity">
    <text evidence="2 12">Belongs to the thiolase-like superfamily. Thiolase family.</text>
</comment>
<evidence type="ECO:0000256" key="3">
    <source>
        <dbReference type="ARBA" id="ARBA00011881"/>
    </source>
</evidence>
<protein>
    <recommendedName>
        <fullName evidence="4">acetyl-CoA C-acetyltransferase</fullName>
        <ecNumber evidence="4">2.3.1.9</ecNumber>
    </recommendedName>
</protein>
<dbReference type="EMBL" id="MLAK01000089">
    <property type="protein sequence ID" value="OHT16632.1"/>
    <property type="molecule type" value="Genomic_DNA"/>
</dbReference>
<dbReference type="VEuPathDB" id="TrichDB:TRFO_13053"/>
<evidence type="ECO:0000256" key="7">
    <source>
        <dbReference type="ARBA" id="ARBA00022946"/>
    </source>
</evidence>
<keyword evidence="9" id="KW-0496">Mitochondrion</keyword>
<keyword evidence="7" id="KW-0809">Transit peptide</keyword>
<dbReference type="Gene3D" id="3.40.47.10">
    <property type="match status" value="1"/>
</dbReference>
<name>A0A1J4L0H2_9EUKA</name>
<dbReference type="Pfam" id="PF02803">
    <property type="entry name" value="Thiolase_C"/>
    <property type="match status" value="1"/>
</dbReference>
<dbReference type="PIRSF" id="PIRSF000429">
    <property type="entry name" value="Ac-CoA_Ac_transf"/>
    <property type="match status" value="1"/>
</dbReference>
<dbReference type="GO" id="GO:0046872">
    <property type="term" value="F:metal ion binding"/>
    <property type="evidence" value="ECO:0007669"/>
    <property type="project" value="UniProtKB-KW"/>
</dbReference>
<dbReference type="InterPro" id="IPR020613">
    <property type="entry name" value="Thiolase_CS"/>
</dbReference>
<dbReference type="OrthoDB" id="5404651at2759"/>
<keyword evidence="6" id="KW-0479">Metal-binding</keyword>
<gene>
    <name evidence="15" type="primary">thlA</name>
    <name evidence="15" type="ORF">TRFO_13053</name>
</gene>
<keyword evidence="8" id="KW-0630">Potassium</keyword>
<dbReference type="PROSITE" id="PS00737">
    <property type="entry name" value="THIOLASE_2"/>
    <property type="match status" value="1"/>
</dbReference>
<reference evidence="15" key="1">
    <citation type="submission" date="2016-10" db="EMBL/GenBank/DDBJ databases">
        <authorList>
            <person name="Benchimol M."/>
            <person name="Almeida L.G."/>
            <person name="Vasconcelos A.T."/>
            <person name="Perreira-Neves A."/>
            <person name="Rosa I.A."/>
            <person name="Tasca T."/>
            <person name="Bogo M.R."/>
            <person name="de Souza W."/>
        </authorList>
    </citation>
    <scope>NUCLEOTIDE SEQUENCE [LARGE SCALE GENOMIC DNA]</scope>
    <source>
        <strain evidence="15">K</strain>
    </source>
</reference>
<dbReference type="Pfam" id="PF00108">
    <property type="entry name" value="Thiolase_N"/>
    <property type="match status" value="1"/>
</dbReference>
<dbReference type="InterPro" id="IPR020616">
    <property type="entry name" value="Thiolase_N"/>
</dbReference>
<feature type="active site" description="Acyl-thioester intermediate" evidence="11">
    <location>
        <position position="88"/>
    </location>
</feature>
<comment type="subcellular location">
    <subcellularLocation>
        <location evidence="1">Mitochondrion</location>
    </subcellularLocation>
</comment>
<evidence type="ECO:0000313" key="16">
    <source>
        <dbReference type="Proteomes" id="UP000179807"/>
    </source>
</evidence>
<evidence type="ECO:0000256" key="10">
    <source>
        <dbReference type="ARBA" id="ARBA00023315"/>
    </source>
</evidence>
<evidence type="ECO:0000256" key="2">
    <source>
        <dbReference type="ARBA" id="ARBA00010982"/>
    </source>
</evidence>
<dbReference type="RefSeq" id="XP_068369768.1">
    <property type="nucleotide sequence ID" value="XM_068497005.1"/>
</dbReference>
<feature type="active site" description="Proton acceptor" evidence="11">
    <location>
        <position position="346"/>
    </location>
</feature>
<evidence type="ECO:0000256" key="1">
    <source>
        <dbReference type="ARBA" id="ARBA00004173"/>
    </source>
</evidence>
<organism evidence="15 16">
    <name type="scientific">Tritrichomonas foetus</name>
    <dbReference type="NCBI Taxonomy" id="1144522"/>
    <lineage>
        <taxon>Eukaryota</taxon>
        <taxon>Metamonada</taxon>
        <taxon>Parabasalia</taxon>
        <taxon>Tritrichomonadida</taxon>
        <taxon>Tritrichomonadidae</taxon>
        <taxon>Tritrichomonas</taxon>
    </lineage>
</organism>
<evidence type="ECO:0000256" key="6">
    <source>
        <dbReference type="ARBA" id="ARBA00022723"/>
    </source>
</evidence>
<evidence type="ECO:0000256" key="8">
    <source>
        <dbReference type="ARBA" id="ARBA00022958"/>
    </source>
</evidence>
<dbReference type="CDD" id="cd00751">
    <property type="entry name" value="thiolase"/>
    <property type="match status" value="1"/>
</dbReference>
<dbReference type="GO" id="GO:0005739">
    <property type="term" value="C:mitochondrion"/>
    <property type="evidence" value="ECO:0007669"/>
    <property type="project" value="UniProtKB-SubCell"/>
</dbReference>
<dbReference type="GeneID" id="94831709"/>
<evidence type="ECO:0000256" key="9">
    <source>
        <dbReference type="ARBA" id="ARBA00023128"/>
    </source>
</evidence>
<evidence type="ECO:0000256" key="11">
    <source>
        <dbReference type="PIRSR" id="PIRSR000429-1"/>
    </source>
</evidence>
<feature type="domain" description="Thiolase N-terminal" evidence="13">
    <location>
        <begin position="4"/>
        <end position="260"/>
    </location>
</feature>
<dbReference type="GO" id="GO:0006635">
    <property type="term" value="P:fatty acid beta-oxidation"/>
    <property type="evidence" value="ECO:0007669"/>
    <property type="project" value="TreeGrafter"/>
</dbReference>